<proteinExistence type="predicted"/>
<name>A0A7N1A951_KALFE</name>
<dbReference type="Gramene" id="Kaladp0753s0003.1.v1.1">
    <property type="protein sequence ID" value="Kaladp0753s0003.1.v1.1.CDS.1"/>
    <property type="gene ID" value="Kaladp0753s0003.v1.1"/>
</dbReference>
<accession>A0A7N1A951</accession>
<dbReference type="PANTHER" id="PTHR46364">
    <property type="entry name" value="OS08G0421900 PROTEIN"/>
    <property type="match status" value="1"/>
</dbReference>
<keyword evidence="3" id="KW-1185">Reference proteome</keyword>
<dbReference type="InterPro" id="IPR043151">
    <property type="entry name" value="BAH_sf"/>
</dbReference>
<sequence length="108" mass="12785">MSPKVIEITVDDKQGKNNVQIEGLWHYRPEDAKGGRRNFHGENELFLSNHVNTQLPESIEGKCNVRNFEEYLKLDDVEDTDYFYRMLYDPNTQQFNPNRLEVYDTLIS</sequence>
<evidence type="ECO:0000313" key="2">
    <source>
        <dbReference type="EnsemblPlants" id="Kaladp0753s0003.1.v1.1.CDS.1"/>
    </source>
</evidence>
<dbReference type="Gene3D" id="2.30.30.490">
    <property type="match status" value="1"/>
</dbReference>
<organism evidence="2 3">
    <name type="scientific">Kalanchoe fedtschenkoi</name>
    <name type="common">Lavender scallops</name>
    <name type="synonym">South American air plant</name>
    <dbReference type="NCBI Taxonomy" id="63787"/>
    <lineage>
        <taxon>Eukaryota</taxon>
        <taxon>Viridiplantae</taxon>
        <taxon>Streptophyta</taxon>
        <taxon>Embryophyta</taxon>
        <taxon>Tracheophyta</taxon>
        <taxon>Spermatophyta</taxon>
        <taxon>Magnoliopsida</taxon>
        <taxon>eudicotyledons</taxon>
        <taxon>Gunneridae</taxon>
        <taxon>Pentapetalae</taxon>
        <taxon>Saxifragales</taxon>
        <taxon>Crassulaceae</taxon>
        <taxon>Kalanchoe</taxon>
    </lineage>
</organism>
<dbReference type="SMART" id="SM00439">
    <property type="entry name" value="BAH"/>
    <property type="match status" value="1"/>
</dbReference>
<feature type="domain" description="BAH" evidence="1">
    <location>
        <begin position="1"/>
        <end position="99"/>
    </location>
</feature>
<dbReference type="PROSITE" id="PS51038">
    <property type="entry name" value="BAH"/>
    <property type="match status" value="1"/>
</dbReference>
<dbReference type="AlphaFoldDB" id="A0A7N1A951"/>
<dbReference type="InterPro" id="IPR001025">
    <property type="entry name" value="BAH_dom"/>
</dbReference>
<dbReference type="OMA" id="IAVYCIC"/>
<dbReference type="Pfam" id="PF01426">
    <property type="entry name" value="BAH"/>
    <property type="match status" value="1"/>
</dbReference>
<reference evidence="2" key="1">
    <citation type="submission" date="2021-01" db="UniProtKB">
        <authorList>
            <consortium name="EnsemblPlants"/>
        </authorList>
    </citation>
    <scope>IDENTIFICATION</scope>
</reference>
<dbReference type="Proteomes" id="UP000594263">
    <property type="component" value="Unplaced"/>
</dbReference>
<protein>
    <recommendedName>
        <fullName evidence="1">BAH domain-containing protein</fullName>
    </recommendedName>
</protein>
<dbReference type="EnsemblPlants" id="Kaladp0753s0003.1.v1.1">
    <property type="protein sequence ID" value="Kaladp0753s0003.1.v1.1.CDS.1"/>
    <property type="gene ID" value="Kaladp0753s0003.v1.1"/>
</dbReference>
<dbReference type="GO" id="GO:0003682">
    <property type="term" value="F:chromatin binding"/>
    <property type="evidence" value="ECO:0007669"/>
    <property type="project" value="InterPro"/>
</dbReference>
<evidence type="ECO:0000313" key="3">
    <source>
        <dbReference type="Proteomes" id="UP000594263"/>
    </source>
</evidence>
<evidence type="ECO:0000259" key="1">
    <source>
        <dbReference type="PROSITE" id="PS51038"/>
    </source>
</evidence>